<accession>A0A6P3HUH8</accession>
<dbReference type="InterPro" id="IPR039499">
    <property type="entry name" value="LURA1/LRA25"/>
</dbReference>
<reference evidence="3" key="1">
    <citation type="submission" date="2025-08" db="UniProtKB">
        <authorList>
            <consortium name="RefSeq"/>
        </authorList>
    </citation>
    <scope>IDENTIFICATION</scope>
    <source>
        <tissue evidence="3">Blood</tissue>
    </source>
</reference>
<feature type="region of interest" description="Disordered" evidence="1">
    <location>
        <begin position="14"/>
        <end position="43"/>
    </location>
</feature>
<dbReference type="GO" id="GO:0001819">
    <property type="term" value="P:positive regulation of cytokine production"/>
    <property type="evidence" value="ECO:0007669"/>
    <property type="project" value="TreeGrafter"/>
</dbReference>
<dbReference type="InterPro" id="IPR037443">
    <property type="entry name" value="LURAP1"/>
</dbReference>
<evidence type="ECO:0000256" key="1">
    <source>
        <dbReference type="SAM" id="MobiDB-lite"/>
    </source>
</evidence>
<dbReference type="Pfam" id="PF14854">
    <property type="entry name" value="LURAP"/>
    <property type="match status" value="1"/>
</dbReference>
<dbReference type="GO" id="GO:0043123">
    <property type="term" value="P:positive regulation of canonical NF-kappaB signal transduction"/>
    <property type="evidence" value="ECO:0007669"/>
    <property type="project" value="InterPro"/>
</dbReference>
<dbReference type="OrthoDB" id="8911462at2759"/>
<protein>
    <submittedName>
        <fullName evidence="3">Leucine rich adaptor protein 1</fullName>
    </submittedName>
</protein>
<dbReference type="CTD" id="541468"/>
<evidence type="ECO:0000313" key="2">
    <source>
        <dbReference type="Proteomes" id="UP000515208"/>
    </source>
</evidence>
<dbReference type="AlphaFoldDB" id="A0A6P3HUH8"/>
<feature type="region of interest" description="Disordered" evidence="1">
    <location>
        <begin position="71"/>
        <end position="112"/>
    </location>
</feature>
<sequence>MSYGGVTTVLANPCLQQSEETRGSHGNKAPDLPNARVSKGQRTPNITILYPLRPSPPPIWPCFLPPGARGCPSSRGIRPGHATPPGPPSRDTHISRSPGPVRAPLGPAQLGPEHRGLRLLHAARGPAPARPARLPASAAAAAAGVRGRRAALRAAASVCCPRVLLVFGPSAALRPAGRVGGCGEPLPGPQYRVMGTAESQTPDLRDVEGKVGRKTPEGLLRGLRGEWEPGTSEAVLLSGAPSTGHSLGDKIMALRMELAYLRAIDVKILQQLVTLNEGIEAVRWLLEERGTLTSHCSSLTSSQYSLTGGSPGRSRRGSWDSLPDTSSTDRLDSVSIGSFLDTVAPSELDEHGPPGAPRPEMDWAKVIPGGERARTEVDLTATRLGSLRAVWKPPGEGLQGASPEPPEDESAKLGFETHWYWGQCQDDVTFL</sequence>
<evidence type="ECO:0000313" key="3">
    <source>
        <dbReference type="RefSeq" id="XP_010846198.1"/>
    </source>
</evidence>
<feature type="region of interest" description="Disordered" evidence="1">
    <location>
        <begin position="299"/>
        <end position="363"/>
    </location>
</feature>
<gene>
    <name evidence="3" type="primary">LURAP1</name>
</gene>
<keyword evidence="2" id="KW-1185">Reference proteome</keyword>
<dbReference type="PANTHER" id="PTHR33767:SF2">
    <property type="entry name" value="LEUCINE RICH ADAPTOR PROTEIN 1"/>
    <property type="match status" value="1"/>
</dbReference>
<name>A0A6P3HUH8_BISBB</name>
<feature type="region of interest" description="Disordered" evidence="1">
    <location>
        <begin position="391"/>
        <end position="410"/>
    </location>
</feature>
<organism evidence="2 3">
    <name type="scientific">Bison bison bison</name>
    <name type="common">North American plains bison</name>
    <dbReference type="NCBI Taxonomy" id="43346"/>
    <lineage>
        <taxon>Eukaryota</taxon>
        <taxon>Metazoa</taxon>
        <taxon>Chordata</taxon>
        <taxon>Craniata</taxon>
        <taxon>Vertebrata</taxon>
        <taxon>Euteleostomi</taxon>
        <taxon>Mammalia</taxon>
        <taxon>Eutheria</taxon>
        <taxon>Laurasiatheria</taxon>
        <taxon>Artiodactyla</taxon>
        <taxon>Ruminantia</taxon>
        <taxon>Pecora</taxon>
        <taxon>Bovidae</taxon>
        <taxon>Bovinae</taxon>
        <taxon>Bison</taxon>
    </lineage>
</organism>
<dbReference type="GeneID" id="104994365"/>
<dbReference type="KEGG" id="bbis:104994365"/>
<dbReference type="PANTHER" id="PTHR33767">
    <property type="entry name" value="LEUCINE RICH ADAPTOR PROTEIN 1-LIKE"/>
    <property type="match status" value="1"/>
</dbReference>
<dbReference type="Proteomes" id="UP000515208">
    <property type="component" value="Unplaced"/>
</dbReference>
<dbReference type="RefSeq" id="XP_010846198.1">
    <property type="nucleotide sequence ID" value="XM_010847896.1"/>
</dbReference>
<proteinExistence type="predicted"/>
<feature type="compositionally biased region" description="Low complexity" evidence="1">
    <location>
        <begin position="299"/>
        <end position="308"/>
    </location>
</feature>